<dbReference type="Proteomes" id="UP000289152">
    <property type="component" value="Unassembled WGS sequence"/>
</dbReference>
<feature type="compositionally biased region" description="Basic and acidic residues" evidence="1">
    <location>
        <begin position="1"/>
        <end position="12"/>
    </location>
</feature>
<gene>
    <name evidence="2" type="ORF">M231_07601</name>
</gene>
<protein>
    <submittedName>
        <fullName evidence="2">Uncharacterized protein</fullName>
    </submittedName>
</protein>
<sequence length="145" mass="15966">MAEASNVDKHGSTEVYWNYPPERPHNHNDPALNMTAQPAQAEELFYATGIKGSGALTATQRVVQGAAKTIYHALVELSEKTKSDELLSQDSASPSYGPTVYCDMMLGVLMQAAELGFKGIHRRILRLSHDPYLISMANNLFKSLQ</sequence>
<keyword evidence="3" id="KW-1185">Reference proteome</keyword>
<comment type="caution">
    <text evidence="2">The sequence shown here is derived from an EMBL/GenBank/DDBJ whole genome shotgun (WGS) entry which is preliminary data.</text>
</comment>
<reference evidence="2 3" key="1">
    <citation type="submission" date="2016-06" db="EMBL/GenBank/DDBJ databases">
        <title>Evolution of pathogenesis and genome organization in the Tremellales.</title>
        <authorList>
            <person name="Cuomo C."/>
            <person name="Litvintseva A."/>
            <person name="Heitman J."/>
            <person name="Chen Y."/>
            <person name="Sun S."/>
            <person name="Springer D."/>
            <person name="Dromer F."/>
            <person name="Young S."/>
            <person name="Zeng Q."/>
            <person name="Chapman S."/>
            <person name="Gujja S."/>
            <person name="Saif S."/>
            <person name="Birren B."/>
        </authorList>
    </citation>
    <scope>NUCLEOTIDE SEQUENCE [LARGE SCALE GENOMIC DNA]</scope>
    <source>
        <strain evidence="2 3">ATCC 28783</strain>
    </source>
</reference>
<dbReference type="AlphaFoldDB" id="A0A4Q1BFQ3"/>
<evidence type="ECO:0000313" key="3">
    <source>
        <dbReference type="Proteomes" id="UP000289152"/>
    </source>
</evidence>
<dbReference type="EMBL" id="SDIL01000155">
    <property type="protein sequence ID" value="RXK35153.1"/>
    <property type="molecule type" value="Genomic_DNA"/>
</dbReference>
<evidence type="ECO:0000256" key="1">
    <source>
        <dbReference type="SAM" id="MobiDB-lite"/>
    </source>
</evidence>
<proteinExistence type="predicted"/>
<evidence type="ECO:0000313" key="2">
    <source>
        <dbReference type="EMBL" id="RXK35153.1"/>
    </source>
</evidence>
<organism evidence="2 3">
    <name type="scientific">Tremella mesenterica</name>
    <name type="common">Jelly fungus</name>
    <dbReference type="NCBI Taxonomy" id="5217"/>
    <lineage>
        <taxon>Eukaryota</taxon>
        <taxon>Fungi</taxon>
        <taxon>Dikarya</taxon>
        <taxon>Basidiomycota</taxon>
        <taxon>Agaricomycotina</taxon>
        <taxon>Tremellomycetes</taxon>
        <taxon>Tremellales</taxon>
        <taxon>Tremellaceae</taxon>
        <taxon>Tremella</taxon>
    </lineage>
</organism>
<dbReference type="InParanoid" id="A0A4Q1BFQ3"/>
<accession>A0A4Q1BFQ3</accession>
<name>A0A4Q1BFQ3_TREME</name>
<dbReference type="VEuPathDB" id="FungiDB:TREMEDRAFT_62210"/>
<feature type="region of interest" description="Disordered" evidence="1">
    <location>
        <begin position="1"/>
        <end position="28"/>
    </location>
</feature>